<feature type="domain" description="Knr4/Smi1-like" evidence="1">
    <location>
        <begin position="24"/>
        <end position="146"/>
    </location>
</feature>
<accession>A9B016</accession>
<name>A9B016_HERA2</name>
<gene>
    <name evidence="2" type="ordered locus">Haur_1075</name>
</gene>
<evidence type="ECO:0000313" key="2">
    <source>
        <dbReference type="EMBL" id="ABX03723.1"/>
    </source>
</evidence>
<dbReference type="InParanoid" id="A9B016"/>
<keyword evidence="3" id="KW-1185">Reference proteome</keyword>
<evidence type="ECO:0000259" key="1">
    <source>
        <dbReference type="SMART" id="SM00860"/>
    </source>
</evidence>
<dbReference type="AlphaFoldDB" id="A9B016"/>
<dbReference type="Pfam" id="PF09346">
    <property type="entry name" value="SMI1_KNR4"/>
    <property type="match status" value="1"/>
</dbReference>
<reference evidence="2 3" key="1">
    <citation type="journal article" date="2011" name="Stand. Genomic Sci.">
        <title>Complete genome sequence of the filamentous gliding predatory bacterium Herpetosiphon aurantiacus type strain (114-95(T)).</title>
        <authorList>
            <person name="Kiss H."/>
            <person name="Nett M."/>
            <person name="Domin N."/>
            <person name="Martin K."/>
            <person name="Maresca J.A."/>
            <person name="Copeland A."/>
            <person name="Lapidus A."/>
            <person name="Lucas S."/>
            <person name="Berry K.W."/>
            <person name="Glavina Del Rio T."/>
            <person name="Dalin E."/>
            <person name="Tice H."/>
            <person name="Pitluck S."/>
            <person name="Richardson P."/>
            <person name="Bruce D."/>
            <person name="Goodwin L."/>
            <person name="Han C."/>
            <person name="Detter J.C."/>
            <person name="Schmutz J."/>
            <person name="Brettin T."/>
            <person name="Land M."/>
            <person name="Hauser L."/>
            <person name="Kyrpides N.C."/>
            <person name="Ivanova N."/>
            <person name="Goker M."/>
            <person name="Woyke T."/>
            <person name="Klenk H.P."/>
            <person name="Bryant D.A."/>
        </authorList>
    </citation>
    <scope>NUCLEOTIDE SEQUENCE [LARGE SCALE GENOMIC DNA]</scope>
    <source>
        <strain evidence="3">ATCC 23779 / DSM 785 / 114-95</strain>
    </source>
</reference>
<organism evidence="2 3">
    <name type="scientific">Herpetosiphon aurantiacus (strain ATCC 23779 / DSM 785 / 114-95)</name>
    <dbReference type="NCBI Taxonomy" id="316274"/>
    <lineage>
        <taxon>Bacteria</taxon>
        <taxon>Bacillati</taxon>
        <taxon>Chloroflexota</taxon>
        <taxon>Chloroflexia</taxon>
        <taxon>Herpetosiphonales</taxon>
        <taxon>Herpetosiphonaceae</taxon>
        <taxon>Herpetosiphon</taxon>
    </lineage>
</organism>
<dbReference type="BioCyc" id="HAUR316274:GHYA-1092-MONOMER"/>
<dbReference type="Gene3D" id="3.40.1580.10">
    <property type="entry name" value="SMI1/KNR4-like"/>
    <property type="match status" value="1"/>
</dbReference>
<sequence length="180" mass="20373">MYSTYMQELASFVVEANVVETVAGVDEAVIAELEQARGYRLPACYRAFLQTFGKTNTWRWFDGDYASIDRFDETLEVVQDLIAEGLIPWLDDRAIIPFTQHAGYVVYYIRCDDGDDPAVFCAISGDETTPAECSQLAPAFSIWLRNSAFDSIERRSWTEVKPISSTFGSLREQSMNEANF</sequence>
<protein>
    <recommendedName>
        <fullName evidence="1">Knr4/Smi1-like domain-containing protein</fullName>
    </recommendedName>
</protein>
<dbReference type="Proteomes" id="UP000000787">
    <property type="component" value="Chromosome"/>
</dbReference>
<dbReference type="SMART" id="SM00860">
    <property type="entry name" value="SMI1_KNR4"/>
    <property type="match status" value="1"/>
</dbReference>
<evidence type="ECO:0000313" key="3">
    <source>
        <dbReference type="Proteomes" id="UP000000787"/>
    </source>
</evidence>
<dbReference type="HOGENOM" id="CLU_1494291_0_0_0"/>
<dbReference type="EMBL" id="CP000875">
    <property type="protein sequence ID" value="ABX03723.1"/>
    <property type="molecule type" value="Genomic_DNA"/>
</dbReference>
<dbReference type="KEGG" id="hau:Haur_1075"/>
<dbReference type="SUPFAM" id="SSF160631">
    <property type="entry name" value="SMI1/KNR4-like"/>
    <property type="match status" value="1"/>
</dbReference>
<dbReference type="InterPro" id="IPR018958">
    <property type="entry name" value="Knr4/Smi1-like_dom"/>
</dbReference>
<proteinExistence type="predicted"/>
<dbReference type="InterPro" id="IPR037883">
    <property type="entry name" value="Knr4/Smi1-like_sf"/>
</dbReference>